<evidence type="ECO:0000256" key="4">
    <source>
        <dbReference type="SAM" id="Phobius"/>
    </source>
</evidence>
<comment type="similarity">
    <text evidence="2">Belongs to the major facilitator superfamily. Monocarboxylate porter (TC 2.A.1.13) family.</text>
</comment>
<dbReference type="SUPFAM" id="SSF103473">
    <property type="entry name" value="MFS general substrate transporter"/>
    <property type="match status" value="1"/>
</dbReference>
<evidence type="ECO:0000256" key="1">
    <source>
        <dbReference type="ARBA" id="ARBA00004141"/>
    </source>
</evidence>
<protein>
    <recommendedName>
        <fullName evidence="5">Major facilitator superfamily (MFS) profile domain-containing protein</fullName>
    </recommendedName>
</protein>
<dbReference type="InterPro" id="IPR020846">
    <property type="entry name" value="MFS_dom"/>
</dbReference>
<feature type="transmembrane region" description="Helical" evidence="4">
    <location>
        <begin position="113"/>
        <end position="132"/>
    </location>
</feature>
<feature type="transmembrane region" description="Helical" evidence="4">
    <location>
        <begin position="174"/>
        <end position="196"/>
    </location>
</feature>
<gene>
    <name evidence="6" type="ORF">SERLADRAFT_358739</name>
</gene>
<dbReference type="KEGG" id="sla:SERLADRAFT_358739"/>
<dbReference type="PROSITE" id="PS50850">
    <property type="entry name" value="MFS"/>
    <property type="match status" value="1"/>
</dbReference>
<dbReference type="InterPro" id="IPR050327">
    <property type="entry name" value="Proton-linked_MCT"/>
</dbReference>
<dbReference type="PANTHER" id="PTHR11360:SF284">
    <property type="entry name" value="EG:103B4.3 PROTEIN-RELATED"/>
    <property type="match status" value="1"/>
</dbReference>
<feature type="transmembrane region" description="Helical" evidence="4">
    <location>
        <begin position="304"/>
        <end position="322"/>
    </location>
</feature>
<feature type="compositionally biased region" description="Low complexity" evidence="3">
    <location>
        <begin position="42"/>
        <end position="58"/>
    </location>
</feature>
<organism>
    <name type="scientific">Serpula lacrymans var. lacrymans (strain S7.9)</name>
    <name type="common">Dry rot fungus</name>
    <dbReference type="NCBI Taxonomy" id="578457"/>
    <lineage>
        <taxon>Eukaryota</taxon>
        <taxon>Fungi</taxon>
        <taxon>Dikarya</taxon>
        <taxon>Basidiomycota</taxon>
        <taxon>Agaricomycotina</taxon>
        <taxon>Agaricomycetes</taxon>
        <taxon>Agaricomycetidae</taxon>
        <taxon>Boletales</taxon>
        <taxon>Coniophorineae</taxon>
        <taxon>Serpulaceae</taxon>
        <taxon>Serpula</taxon>
    </lineage>
</organism>
<dbReference type="GO" id="GO:0016020">
    <property type="term" value="C:membrane"/>
    <property type="evidence" value="ECO:0007669"/>
    <property type="project" value="UniProtKB-SubCell"/>
</dbReference>
<feature type="transmembrane region" description="Helical" evidence="4">
    <location>
        <begin position="405"/>
        <end position="429"/>
    </location>
</feature>
<feature type="transmembrane region" description="Helical" evidence="4">
    <location>
        <begin position="71"/>
        <end position="93"/>
    </location>
</feature>
<reference evidence="6" key="1">
    <citation type="submission" date="2011-04" db="EMBL/GenBank/DDBJ databases">
        <title>Evolution of plant cell wall degrading machinery underlies the functional diversity of forest fungi.</title>
        <authorList>
            <consortium name="US DOE Joint Genome Institute (JGI-PGF)"/>
            <person name="Eastwood D.C."/>
            <person name="Floudas D."/>
            <person name="Binder M."/>
            <person name="Majcherczyk A."/>
            <person name="Schneider P."/>
            <person name="Aerts A."/>
            <person name="Asiegbu F.O."/>
            <person name="Baker S.E."/>
            <person name="Barry K."/>
            <person name="Bendiksby M."/>
            <person name="Blumentritt M."/>
            <person name="Coutinho P.M."/>
            <person name="Cullen D."/>
            <person name="Cullen D."/>
            <person name="Gathman A."/>
            <person name="Goodell B."/>
            <person name="Henrissat B."/>
            <person name="Ihrmark K."/>
            <person name="Kauserud H."/>
            <person name="Kohler A."/>
            <person name="LaButti K."/>
            <person name="Lapidus A."/>
            <person name="Lavin J.L."/>
            <person name="Lee Y.-H."/>
            <person name="Lindquist E."/>
            <person name="Lilly W."/>
            <person name="Lucas S."/>
            <person name="Morin E."/>
            <person name="Murat C."/>
            <person name="Oguiza J.A."/>
            <person name="Park J."/>
            <person name="Pisabarro A.G."/>
            <person name="Riley R."/>
            <person name="Rosling A."/>
            <person name="Salamov A."/>
            <person name="Schmidt O."/>
            <person name="Schmutz J."/>
            <person name="Skrede I."/>
            <person name="Stenlid J."/>
            <person name="Wiebenga A."/>
            <person name="Xie X."/>
            <person name="Kues U."/>
            <person name="Hibbett D.S."/>
            <person name="Hoffmeister D."/>
            <person name="Hogberg N."/>
            <person name="Martin F."/>
            <person name="Grigoriev I.V."/>
            <person name="Watkinson S.C."/>
        </authorList>
    </citation>
    <scope>NUCLEOTIDE SEQUENCE</scope>
    <source>
        <strain evidence="6">S7.9</strain>
    </source>
</reference>
<dbReference type="EMBL" id="GL945445">
    <property type="protein sequence ID" value="EGO19062.1"/>
    <property type="molecule type" value="Genomic_DNA"/>
</dbReference>
<dbReference type="InterPro" id="IPR036259">
    <property type="entry name" value="MFS_trans_sf"/>
</dbReference>
<sequence length="482" mass="51402">MAMAESYHLSTLQPQSLNGHTSGSGQQVAHANSPEQQVQITASDGANDNADAEAPPNAVTDSRPTRRYQALLLLAGFTMIFQIIGINSTYGIFQEFYTSPGSNIPSAIGQDALVSLAGTIGYGLTWSGSIFVNPCLRKYRNGRHITLFGVILMSLGLVLASFSTKLVHLFLTQALLYGIGASFYYFPLMSLTPLYFDQHRGFAMGLVLSGSGFGGLVFAPVTHALIARVGVRWTLRVLGIWNVIVGIPIALVVRERSGGLGGIRGGGLGLIMRGTFFWQSLGAFLQAAGNLVPAYYMTTYCTSVLNYSSTTASLVLALFNAVNSVSRVGMGVLADKVGRQNTMVVSALLSAISVLALWYSAPRAQFLAFVTLYGIYAGGYNALLPTTLTEVFGVQNYAAANAMIYFIRGMGTLLGAPVAGVMIGSHSRVGATGGTGLSVGELKKRYNDVVLFDGALLMAATACIAYVRWLDARDKGRWKWKA</sequence>
<feature type="transmembrane region" description="Helical" evidence="4">
    <location>
        <begin position="233"/>
        <end position="253"/>
    </location>
</feature>
<dbReference type="PANTHER" id="PTHR11360">
    <property type="entry name" value="MONOCARBOXYLATE TRANSPORTER"/>
    <property type="match status" value="1"/>
</dbReference>
<accession>F8PCW3</accession>
<dbReference type="GeneID" id="18809633"/>
<keyword evidence="4" id="KW-0472">Membrane</keyword>
<feature type="region of interest" description="Disordered" evidence="3">
    <location>
        <begin position="1"/>
        <end position="62"/>
    </location>
</feature>
<dbReference type="InterPro" id="IPR011701">
    <property type="entry name" value="MFS"/>
</dbReference>
<dbReference type="HOGENOM" id="CLU_001265_1_2_1"/>
<evidence type="ECO:0000259" key="5">
    <source>
        <dbReference type="PROSITE" id="PS50850"/>
    </source>
</evidence>
<dbReference type="GO" id="GO:0022857">
    <property type="term" value="F:transmembrane transporter activity"/>
    <property type="evidence" value="ECO:0007669"/>
    <property type="project" value="InterPro"/>
</dbReference>
<dbReference type="Proteomes" id="UP000008064">
    <property type="component" value="Unassembled WGS sequence"/>
</dbReference>
<keyword evidence="4" id="KW-1133">Transmembrane helix</keyword>
<evidence type="ECO:0000256" key="3">
    <source>
        <dbReference type="SAM" id="MobiDB-lite"/>
    </source>
</evidence>
<name>F8PCW3_SERL9</name>
<dbReference type="Gene3D" id="1.20.1250.20">
    <property type="entry name" value="MFS general substrate transporter like domains"/>
    <property type="match status" value="2"/>
</dbReference>
<evidence type="ECO:0000313" key="6">
    <source>
        <dbReference type="EMBL" id="EGO19062.1"/>
    </source>
</evidence>
<dbReference type="AlphaFoldDB" id="F8PCW3"/>
<evidence type="ECO:0000256" key="2">
    <source>
        <dbReference type="ARBA" id="ARBA00006727"/>
    </source>
</evidence>
<feature type="transmembrane region" description="Helical" evidence="4">
    <location>
        <begin position="203"/>
        <end position="227"/>
    </location>
</feature>
<comment type="subcellular location">
    <subcellularLocation>
        <location evidence="1">Membrane</location>
        <topology evidence="1">Multi-pass membrane protein</topology>
    </subcellularLocation>
</comment>
<dbReference type="OrthoDB" id="2213137at2759"/>
<feature type="transmembrane region" description="Helical" evidence="4">
    <location>
        <begin position="449"/>
        <end position="469"/>
    </location>
</feature>
<dbReference type="Pfam" id="PF07690">
    <property type="entry name" value="MFS_1"/>
    <property type="match status" value="1"/>
</dbReference>
<feature type="transmembrane region" description="Helical" evidence="4">
    <location>
        <begin position="343"/>
        <end position="360"/>
    </location>
</feature>
<feature type="transmembrane region" description="Helical" evidence="4">
    <location>
        <begin position="144"/>
        <end position="162"/>
    </location>
</feature>
<feature type="transmembrane region" description="Helical" evidence="4">
    <location>
        <begin position="366"/>
        <end position="384"/>
    </location>
</feature>
<feature type="compositionally biased region" description="Polar residues" evidence="3">
    <location>
        <begin position="8"/>
        <end position="41"/>
    </location>
</feature>
<feature type="domain" description="Major facilitator superfamily (MFS) profile" evidence="5">
    <location>
        <begin position="275"/>
        <end position="482"/>
    </location>
</feature>
<dbReference type="RefSeq" id="XP_007324286.1">
    <property type="nucleotide sequence ID" value="XM_007324224.1"/>
</dbReference>
<proteinExistence type="inferred from homology"/>
<keyword evidence="4" id="KW-0812">Transmembrane</keyword>